<comment type="caution">
    <text evidence="4">The sequence shown here is derived from an EMBL/GenBank/DDBJ whole genome shotgun (WGS) entry which is preliminary data.</text>
</comment>
<keyword evidence="5" id="KW-1185">Reference proteome</keyword>
<evidence type="ECO:0008006" key="6">
    <source>
        <dbReference type="Google" id="ProtNLM"/>
    </source>
</evidence>
<dbReference type="GO" id="GO:0005576">
    <property type="term" value="C:extracellular region"/>
    <property type="evidence" value="ECO:0007669"/>
    <property type="project" value="UniProtKB-SubCell"/>
</dbReference>
<comment type="subcellular location">
    <subcellularLocation>
        <location evidence="1">Secreted</location>
    </subcellularLocation>
</comment>
<evidence type="ECO:0000313" key="5">
    <source>
        <dbReference type="Proteomes" id="UP000466442"/>
    </source>
</evidence>
<dbReference type="InterPro" id="IPR011042">
    <property type="entry name" value="6-blade_b-propeller_TolB-like"/>
</dbReference>
<reference evidence="4" key="1">
    <citation type="journal article" date="2021" name="Mol. Ecol. Resour.">
        <title>Apolygus lucorum genome provides insights into omnivorousness and mesophyll feeding.</title>
        <authorList>
            <person name="Liu Y."/>
            <person name="Liu H."/>
            <person name="Wang H."/>
            <person name="Huang T."/>
            <person name="Liu B."/>
            <person name="Yang B."/>
            <person name="Yin L."/>
            <person name="Li B."/>
            <person name="Zhang Y."/>
            <person name="Zhang S."/>
            <person name="Jiang F."/>
            <person name="Zhang X."/>
            <person name="Ren Y."/>
            <person name="Wang B."/>
            <person name="Wang S."/>
            <person name="Lu Y."/>
            <person name="Wu K."/>
            <person name="Fan W."/>
            <person name="Wang G."/>
        </authorList>
    </citation>
    <scope>NUCLEOTIDE SEQUENCE</scope>
    <source>
        <strain evidence="4">12Hb</strain>
    </source>
</reference>
<dbReference type="Proteomes" id="UP000466442">
    <property type="component" value="Unassembled WGS sequence"/>
</dbReference>
<dbReference type="PANTHER" id="PTHR10009">
    <property type="entry name" value="PROTEIN YELLOW-RELATED"/>
    <property type="match status" value="1"/>
</dbReference>
<dbReference type="EMBL" id="WIXP02000013">
    <property type="protein sequence ID" value="KAF6201097.1"/>
    <property type="molecule type" value="Genomic_DNA"/>
</dbReference>
<dbReference type="Gene3D" id="2.120.10.30">
    <property type="entry name" value="TolB, C-terminal domain"/>
    <property type="match status" value="2"/>
</dbReference>
<dbReference type="PANTHER" id="PTHR10009:SF19">
    <property type="entry name" value="RE55542P"/>
    <property type="match status" value="1"/>
</dbReference>
<gene>
    <name evidence="4" type="ORF">GE061_005544</name>
</gene>
<protein>
    <recommendedName>
        <fullName evidence="6">Bee-milk protein</fullName>
    </recommendedName>
</protein>
<dbReference type="SUPFAM" id="SSF50969">
    <property type="entry name" value="YVTN repeat-like/Quinoprotein amine dehydrogenase"/>
    <property type="match status" value="1"/>
</dbReference>
<evidence type="ECO:0000256" key="2">
    <source>
        <dbReference type="ARBA" id="ARBA00009127"/>
    </source>
</evidence>
<accession>A0A8S9WWK6</accession>
<dbReference type="InterPro" id="IPR017996">
    <property type="entry name" value="MRJP/yellow-related"/>
</dbReference>
<proteinExistence type="inferred from homology"/>
<comment type="similarity">
    <text evidence="2">Belongs to the major royal jelly protein family.</text>
</comment>
<dbReference type="InterPro" id="IPR011044">
    <property type="entry name" value="Quino_amine_DH_bsu"/>
</dbReference>
<sequence length="681" mass="75711">MRDPPNGLRSENDCDSNLIREAARRALSHGPLDRRIAQEIVCDVQLSTEYWEHGFYLPRRILKSVAGSTSIESVVSLKGLVKGRAQYLCVDEDVTGAKNLYVSDGPARSIVVWDLKTCDGHRVVLPERVMARPVESKVLYTALVHRKLYFTYFGSFDLYYIDTKGLQSGGKVVLAGRKDPRMVFLGVDGSKIVFRLAGTNEVLSWDTNTPLLQENLELVDKGEGKMNQLAAVPNCGKVWILDGDDTLITGMFVFGALLLLGYASCGRSEQLEVAYQWSLVDFDTPYNYPVPKDYRGDQTVINSVEVGYDRVFLTLPRIWSGNPTTVAWVPRNREGYPANPSPVLQPFPSWEWHVNAASGNPTRENCSGIVSVFRTRMDKCNRLWVLDSGVMDSLVTFTVACRPKILIFDLNNDQLVRTITIPSDVTRPNTLLTNLVLDDQTAGYAGAPGSCDNMFVYMSDSTNPGLVVYDYMRDAAWRLQSPKFFPEPDWGTYRVAGESFTLMDGIIGLTLSPAASYKKNLYIQAFASDRLYSIPVTALQRGPNPGDDADLPVSLVGHKSSQAAGMCTALDGSLIFSPVSETAIASWLPGSPNHKVVAYSPELLQMVLDFRTAELTDNGNIWLVSSRFQKFVRRTLNPQEINLRVLRLLPDQPIHSGGAIRFQNSTIPPFNYGNPLPPFFK</sequence>
<evidence type="ECO:0000313" key="4">
    <source>
        <dbReference type="EMBL" id="KAF6201097.1"/>
    </source>
</evidence>
<keyword evidence="3" id="KW-0964">Secreted</keyword>
<organism evidence="4 5">
    <name type="scientific">Apolygus lucorum</name>
    <name type="common">Small green plant bug</name>
    <name type="synonym">Lygocoris lucorum</name>
    <dbReference type="NCBI Taxonomy" id="248454"/>
    <lineage>
        <taxon>Eukaryota</taxon>
        <taxon>Metazoa</taxon>
        <taxon>Ecdysozoa</taxon>
        <taxon>Arthropoda</taxon>
        <taxon>Hexapoda</taxon>
        <taxon>Insecta</taxon>
        <taxon>Pterygota</taxon>
        <taxon>Neoptera</taxon>
        <taxon>Paraneoptera</taxon>
        <taxon>Hemiptera</taxon>
        <taxon>Heteroptera</taxon>
        <taxon>Panheteroptera</taxon>
        <taxon>Cimicomorpha</taxon>
        <taxon>Miridae</taxon>
        <taxon>Mirini</taxon>
        <taxon>Apolygus</taxon>
    </lineage>
</organism>
<evidence type="ECO:0000256" key="3">
    <source>
        <dbReference type="ARBA" id="ARBA00022525"/>
    </source>
</evidence>
<dbReference type="Pfam" id="PF03022">
    <property type="entry name" value="MRJP"/>
    <property type="match status" value="2"/>
</dbReference>
<dbReference type="AlphaFoldDB" id="A0A8S9WWK6"/>
<evidence type="ECO:0000256" key="1">
    <source>
        <dbReference type="ARBA" id="ARBA00004613"/>
    </source>
</evidence>
<name>A0A8S9WWK6_APOLU</name>
<dbReference type="OrthoDB" id="7776143at2759"/>